<sequence>MSDIALSRRRFLAASGSVLVGTLAASSGAIALLAPSRSWAVELKSLSTHQSKTLLQFIRYLYPHDTLDDAVYALVVKDLDDGAAAEPATRKRLVEGVAHLDDATDGNWLAADDDARFEQVKALEGTPFFENVRGTAVVSLYSNELAYAHFGYPGPRGDSGYLYRGFNDLDWLPDPADEASGPIPNAKRS</sequence>
<accession>A0ABV7EM33</accession>
<dbReference type="PROSITE" id="PS51318">
    <property type="entry name" value="TAT"/>
    <property type="match status" value="1"/>
</dbReference>
<evidence type="ECO:0000313" key="1">
    <source>
        <dbReference type="EMBL" id="MFC3103775.1"/>
    </source>
</evidence>
<dbReference type="Proteomes" id="UP001595462">
    <property type="component" value="Unassembled WGS sequence"/>
</dbReference>
<dbReference type="EMBL" id="JBHRSS010000003">
    <property type="protein sequence ID" value="MFC3103775.1"/>
    <property type="molecule type" value="Genomic_DNA"/>
</dbReference>
<comment type="caution">
    <text evidence="1">The sequence shown here is derived from an EMBL/GenBank/DDBJ whole genome shotgun (WGS) entry which is preliminary data.</text>
</comment>
<reference evidence="2" key="1">
    <citation type="journal article" date="2019" name="Int. J. Syst. Evol. Microbiol.">
        <title>The Global Catalogue of Microorganisms (GCM) 10K type strain sequencing project: providing services to taxonomists for standard genome sequencing and annotation.</title>
        <authorList>
            <consortium name="The Broad Institute Genomics Platform"/>
            <consortium name="The Broad Institute Genome Sequencing Center for Infectious Disease"/>
            <person name="Wu L."/>
            <person name="Ma J."/>
        </authorList>
    </citation>
    <scope>NUCLEOTIDE SEQUENCE [LARGE SCALE GENOMIC DNA]</scope>
    <source>
        <strain evidence="2">KCTC 52640</strain>
    </source>
</reference>
<organism evidence="1 2">
    <name type="scientific">Salinisphaera aquimarina</name>
    <dbReference type="NCBI Taxonomy" id="2094031"/>
    <lineage>
        <taxon>Bacteria</taxon>
        <taxon>Pseudomonadati</taxon>
        <taxon>Pseudomonadota</taxon>
        <taxon>Gammaproteobacteria</taxon>
        <taxon>Salinisphaerales</taxon>
        <taxon>Salinisphaeraceae</taxon>
        <taxon>Salinisphaera</taxon>
    </lineage>
</organism>
<evidence type="ECO:0000313" key="2">
    <source>
        <dbReference type="Proteomes" id="UP001595462"/>
    </source>
</evidence>
<proteinExistence type="predicted"/>
<dbReference type="InterPro" id="IPR006311">
    <property type="entry name" value="TAT_signal"/>
</dbReference>
<gene>
    <name evidence="1" type="ORF">ACFOSU_07715</name>
</gene>
<name>A0ABV7EM33_9GAMM</name>
<protein>
    <submittedName>
        <fullName evidence="1">Tat (Twin-arginine translocation) pathway signal sequence</fullName>
    </submittedName>
</protein>
<keyword evidence="2" id="KW-1185">Reference proteome</keyword>
<dbReference type="RefSeq" id="WP_380688125.1">
    <property type="nucleotide sequence ID" value="NZ_JBHRSS010000003.1"/>
</dbReference>